<dbReference type="InterPro" id="IPR036761">
    <property type="entry name" value="TTHA0802/YceI-like_sf"/>
</dbReference>
<feature type="signal peptide" evidence="1">
    <location>
        <begin position="1"/>
        <end position="20"/>
    </location>
</feature>
<dbReference type="InterPro" id="IPR007372">
    <property type="entry name" value="Lipid/polyisoprenoid-bd_YceI"/>
</dbReference>
<keyword evidence="1" id="KW-0732">Signal</keyword>
<dbReference type="Pfam" id="PF04264">
    <property type="entry name" value="YceI"/>
    <property type="match status" value="1"/>
</dbReference>
<dbReference type="Gene3D" id="2.40.128.110">
    <property type="entry name" value="Lipid/polyisoprenoid-binding, YceI-like"/>
    <property type="match status" value="1"/>
</dbReference>
<organism evidence="3 4">
    <name type="scientific">Lacihabitans lacunae</name>
    <dbReference type="NCBI Taxonomy" id="1028214"/>
    <lineage>
        <taxon>Bacteria</taxon>
        <taxon>Pseudomonadati</taxon>
        <taxon>Bacteroidota</taxon>
        <taxon>Cytophagia</taxon>
        <taxon>Cytophagales</taxon>
        <taxon>Leadbetterellaceae</taxon>
        <taxon>Lacihabitans</taxon>
    </lineage>
</organism>
<dbReference type="SUPFAM" id="SSF101874">
    <property type="entry name" value="YceI-like"/>
    <property type="match status" value="1"/>
</dbReference>
<evidence type="ECO:0000256" key="1">
    <source>
        <dbReference type="SAM" id="SignalP"/>
    </source>
</evidence>
<proteinExistence type="predicted"/>
<protein>
    <submittedName>
        <fullName evidence="3">YceI family protein</fullName>
    </submittedName>
</protein>
<evidence type="ECO:0000313" key="4">
    <source>
        <dbReference type="Proteomes" id="UP001595616"/>
    </source>
</evidence>
<accession>A0ABV7Z1Z7</accession>
<evidence type="ECO:0000259" key="2">
    <source>
        <dbReference type="SMART" id="SM00867"/>
    </source>
</evidence>
<dbReference type="RefSeq" id="WP_379839101.1">
    <property type="nucleotide sequence ID" value="NZ_JBHRYQ010000001.1"/>
</dbReference>
<dbReference type="SMART" id="SM00867">
    <property type="entry name" value="YceI"/>
    <property type="match status" value="1"/>
</dbReference>
<dbReference type="EMBL" id="JBHRYQ010000001">
    <property type="protein sequence ID" value="MFC3812233.1"/>
    <property type="molecule type" value="Genomic_DNA"/>
</dbReference>
<evidence type="ECO:0000313" key="3">
    <source>
        <dbReference type="EMBL" id="MFC3812233.1"/>
    </source>
</evidence>
<dbReference type="PANTHER" id="PTHR34406:SF1">
    <property type="entry name" value="PROTEIN YCEI"/>
    <property type="match status" value="1"/>
</dbReference>
<feature type="chain" id="PRO_5047028007" evidence="1">
    <location>
        <begin position="21"/>
        <end position="176"/>
    </location>
</feature>
<keyword evidence="4" id="KW-1185">Reference proteome</keyword>
<reference evidence="4" key="1">
    <citation type="journal article" date="2019" name="Int. J. Syst. Evol. Microbiol.">
        <title>The Global Catalogue of Microorganisms (GCM) 10K type strain sequencing project: providing services to taxonomists for standard genome sequencing and annotation.</title>
        <authorList>
            <consortium name="The Broad Institute Genomics Platform"/>
            <consortium name="The Broad Institute Genome Sequencing Center for Infectious Disease"/>
            <person name="Wu L."/>
            <person name="Ma J."/>
        </authorList>
    </citation>
    <scope>NUCLEOTIDE SEQUENCE [LARGE SCALE GENOMIC DNA]</scope>
    <source>
        <strain evidence="4">CECT 7956</strain>
    </source>
</reference>
<name>A0ABV7Z1Z7_9BACT</name>
<sequence>MKKLSLVAAIAAVVSLSAFTFISSVNWKIADNHSVTFKGTDAEGVFKTMSGNISFDENDLANSKFAVSLDVASINTGNGMKNKHAKSDKWFDAEKYPKITFTSNKFTKTAAGYSVEGTLDLHGVKKPISIPFTFASNTFKGSLKVNRMDYGVGTMQGMSKKVSNEIVVDISVPVTK</sequence>
<dbReference type="PANTHER" id="PTHR34406">
    <property type="entry name" value="PROTEIN YCEI"/>
    <property type="match status" value="1"/>
</dbReference>
<dbReference type="Proteomes" id="UP001595616">
    <property type="component" value="Unassembled WGS sequence"/>
</dbReference>
<feature type="domain" description="Lipid/polyisoprenoid-binding YceI-like" evidence="2">
    <location>
        <begin position="26"/>
        <end position="175"/>
    </location>
</feature>
<comment type="caution">
    <text evidence="3">The sequence shown here is derived from an EMBL/GenBank/DDBJ whole genome shotgun (WGS) entry which is preliminary data.</text>
</comment>
<gene>
    <name evidence="3" type="ORF">ACFOOI_16345</name>
</gene>